<keyword evidence="1 3" id="KW-0853">WD repeat</keyword>
<dbReference type="InterPro" id="IPR049052">
    <property type="entry name" value="nSTAND1"/>
</dbReference>
<dbReference type="PROSITE" id="PS50294">
    <property type="entry name" value="WD_REPEATS_REGION"/>
    <property type="match status" value="1"/>
</dbReference>
<dbReference type="Pfam" id="PF20703">
    <property type="entry name" value="nSTAND1"/>
    <property type="match status" value="1"/>
</dbReference>
<dbReference type="Proteomes" id="UP000279275">
    <property type="component" value="Unassembled WGS sequence"/>
</dbReference>
<feature type="compositionally biased region" description="Polar residues" evidence="4">
    <location>
        <begin position="736"/>
        <end position="757"/>
    </location>
</feature>
<dbReference type="SUPFAM" id="SSF50960">
    <property type="entry name" value="TolB, C-terminal domain"/>
    <property type="match status" value="1"/>
</dbReference>
<organism evidence="6 7">
    <name type="scientific">Nocardia stercoris</name>
    <dbReference type="NCBI Taxonomy" id="2483361"/>
    <lineage>
        <taxon>Bacteria</taxon>
        <taxon>Bacillati</taxon>
        <taxon>Actinomycetota</taxon>
        <taxon>Actinomycetes</taxon>
        <taxon>Mycobacteriales</taxon>
        <taxon>Nocardiaceae</taxon>
        <taxon>Nocardia</taxon>
    </lineage>
</organism>
<gene>
    <name evidence="6" type="ORF">EBN03_16530</name>
</gene>
<feature type="compositionally biased region" description="Low complexity" evidence="4">
    <location>
        <begin position="229"/>
        <end position="241"/>
    </location>
</feature>
<reference evidence="6 7" key="1">
    <citation type="submission" date="2018-10" db="EMBL/GenBank/DDBJ databases">
        <title>Isolation from cow dung.</title>
        <authorList>
            <person name="Ling L."/>
        </authorList>
    </citation>
    <scope>NUCLEOTIDE SEQUENCE [LARGE SCALE GENOMIC DNA]</scope>
    <source>
        <strain evidence="6 7">NEAU-LL90</strain>
    </source>
</reference>
<feature type="compositionally biased region" description="Polar residues" evidence="4">
    <location>
        <begin position="188"/>
        <end position="200"/>
    </location>
</feature>
<dbReference type="EMBL" id="RFFH01000006">
    <property type="protein sequence ID" value="RMI31793.1"/>
    <property type="molecule type" value="Genomic_DNA"/>
</dbReference>
<dbReference type="SUPFAM" id="SSF50978">
    <property type="entry name" value="WD40 repeat-like"/>
    <property type="match status" value="1"/>
</dbReference>
<evidence type="ECO:0000313" key="7">
    <source>
        <dbReference type="Proteomes" id="UP000279275"/>
    </source>
</evidence>
<dbReference type="PANTHER" id="PTHR44019">
    <property type="entry name" value="WD REPEAT-CONTAINING PROTEIN 55"/>
    <property type="match status" value="1"/>
</dbReference>
<sequence>MRAAQGNRPGGASAQRISDWKAGRNVPARFESLLPVVLVLVELARKRSAAVTRPLADPAEWQRLWRAATTWAPESEAESPCPYLGLTSYRPQDRALFFGRTQATTELTALVAAAESIVAVIGASGAGKSSLLAAGLIPALSDWETVTFTPGADPLGNLSAALAGAAPDQADPVSDTAPDAAAPEAVTSRDSGTDRVSTPSGAGPAVSTPDTDPAESTSGTASEPAQPPSSGTESGLTAGSSAASSARRRLLVIDQFEELFTACTDNRARDEFLTLLDGYASHTEDPITVVVAMRADFYAHCLDHPVLRSALEQRSFLLGPMRMDELAQAISGPAKAAGLELEPGLEELVVTELCGAGNHADRPSYDPGALPLLSHVMAATWQHREGRRLTVAGYRKAGGVVGSVAETAENAWNELTPAQQRAAQDILLGLVTVGRDDRDTRRTAGRADLLDRAADPEDATAALEILSRTRLITLDAESVTLTHEIVLTAWPRLRGWIDQDRVGYLIRQRLESDAADWDSQQRDPSLLYRGTRLQQASEHAGSTAVAALAREFLTAATTAHSRTRKRSSRTKAVLAVLGVALLLLGSAVYSESRLAAQRRADSAFAAVLAEADQKQATDPALAAQLDLVAWRMRPGDSDVRSRLLKTQKSALPSTVDTGDPYNITEIRRSQDGKLMASLSASNGRLRLWDTSDALRPHLLGPGIDTITAMDLSPDGSLMITTAGSDAADSRTTLWDVSTPSTPRRLSDLSGPSESPSASVAFAPDGKSVAVSRPSRLELWNVTDPGTPTPIGAPAATAANPFRTTIVFSPHGGLLAAVEFDRHRTPSTTIQLWDTTAGGPVLVAPSVGDPLTVNPDLAFSSDGAVLAVADTDPSRPTDQNGTTVQLWNVADPAHPRKVSTVNPGSGRHALAFAPGAAVLATAGTDGATLWNIEDPATPVHLTDALSMSPALCAVGTDIQPCMFTANSIEFGPDGRTLAMGGSGGEIRVWSLPPAVLTDHSGAMSTPAFDAAGDRMATVSDEGRVRLWSIRNSEQPQRIGEYQVPAGHGSITMSPDGSTLLLQRLLLPDYHWQRTLLDLTDPGHIHPLGDWDLPQATTTASISPDWRMLATSTGDHAMQLWDLSDRLRPKPIGVPFPTAPTASATFGPGNRTLLTQEQILVDRQARTSVVEWNISDPTHPQRVSELYHETDRTIGFVSIGPDQSATVVSRDAIQSWDISGPSPRRIGKPLVADTFPVIFIGIDTDGRTVATNGFDGAVQLWDFHDRRHPERIADLTGSEDNGSWTVALTPDGRGLATASRSGDVRFFDLDLQHTTGRICVATGSMWTEDLWHRYLPGFDYAPPCH</sequence>
<evidence type="ECO:0000256" key="3">
    <source>
        <dbReference type="PROSITE-ProRule" id="PRU00221"/>
    </source>
</evidence>
<feature type="region of interest" description="Disordered" evidence="4">
    <location>
        <begin position="166"/>
        <end position="241"/>
    </location>
</feature>
<evidence type="ECO:0000256" key="1">
    <source>
        <dbReference type="ARBA" id="ARBA00022574"/>
    </source>
</evidence>
<feature type="repeat" description="WD" evidence="3">
    <location>
        <begin position="1228"/>
        <end position="1269"/>
    </location>
</feature>
<proteinExistence type="predicted"/>
<dbReference type="InterPro" id="IPR001680">
    <property type="entry name" value="WD40_rpt"/>
</dbReference>
<dbReference type="InterPro" id="IPR036322">
    <property type="entry name" value="WD40_repeat_dom_sf"/>
</dbReference>
<feature type="region of interest" description="Disordered" evidence="4">
    <location>
        <begin position="736"/>
        <end position="760"/>
    </location>
</feature>
<keyword evidence="7" id="KW-1185">Reference proteome</keyword>
<dbReference type="InterPro" id="IPR027417">
    <property type="entry name" value="P-loop_NTPase"/>
</dbReference>
<feature type="domain" description="Novel STAND NTPase 1" evidence="5">
    <location>
        <begin position="82"/>
        <end position="524"/>
    </location>
</feature>
<dbReference type="SUPFAM" id="SSF52540">
    <property type="entry name" value="P-loop containing nucleoside triphosphate hydrolases"/>
    <property type="match status" value="1"/>
</dbReference>
<feature type="compositionally biased region" description="Polar residues" evidence="4">
    <location>
        <begin position="208"/>
        <end position="223"/>
    </location>
</feature>
<evidence type="ECO:0000259" key="5">
    <source>
        <dbReference type="Pfam" id="PF20703"/>
    </source>
</evidence>
<evidence type="ECO:0000256" key="2">
    <source>
        <dbReference type="ARBA" id="ARBA00022737"/>
    </source>
</evidence>
<accession>A0A3M2L5I9</accession>
<dbReference type="Gene3D" id="2.130.10.10">
    <property type="entry name" value="YVTN repeat-like/Quinoprotein amine dehydrogenase"/>
    <property type="match status" value="4"/>
</dbReference>
<evidence type="ECO:0000313" key="6">
    <source>
        <dbReference type="EMBL" id="RMI31793.1"/>
    </source>
</evidence>
<dbReference type="PROSITE" id="PS50082">
    <property type="entry name" value="WD_REPEATS_2"/>
    <property type="match status" value="3"/>
</dbReference>
<dbReference type="InterPro" id="IPR050505">
    <property type="entry name" value="WDR55/POC1"/>
</dbReference>
<feature type="repeat" description="WD" evidence="3">
    <location>
        <begin position="995"/>
        <end position="1036"/>
    </location>
</feature>
<dbReference type="SMART" id="SM00320">
    <property type="entry name" value="WD40"/>
    <property type="match status" value="9"/>
</dbReference>
<evidence type="ECO:0000256" key="4">
    <source>
        <dbReference type="SAM" id="MobiDB-lite"/>
    </source>
</evidence>
<dbReference type="InterPro" id="IPR015943">
    <property type="entry name" value="WD40/YVTN_repeat-like_dom_sf"/>
</dbReference>
<feature type="repeat" description="WD" evidence="3">
    <location>
        <begin position="966"/>
        <end position="990"/>
    </location>
</feature>
<dbReference type="PANTHER" id="PTHR44019:SF8">
    <property type="entry name" value="POC1 CENTRIOLAR PROTEIN HOMOLOG"/>
    <property type="match status" value="1"/>
</dbReference>
<comment type="caution">
    <text evidence="6">The sequence shown here is derived from an EMBL/GenBank/DDBJ whole genome shotgun (WGS) entry which is preliminary data.</text>
</comment>
<name>A0A3M2L5I9_9NOCA</name>
<keyword evidence="2" id="KW-0677">Repeat</keyword>
<protein>
    <recommendedName>
        <fullName evidence="5">Novel STAND NTPase 1 domain-containing protein</fullName>
    </recommendedName>
</protein>